<reference evidence="1" key="1">
    <citation type="submission" date="2006-10" db="EMBL/GenBank/DDBJ databases">
        <authorList>
            <person name="Amadeo P."/>
            <person name="Zhao Q."/>
            <person name="Wortman J."/>
            <person name="Fraser-Liggett C."/>
            <person name="Carlton J."/>
        </authorList>
    </citation>
    <scope>NUCLEOTIDE SEQUENCE</scope>
    <source>
        <strain evidence="1">G3</strain>
    </source>
</reference>
<accession>A2F7W4</accession>
<proteinExistence type="predicted"/>
<evidence type="ECO:0000313" key="1">
    <source>
        <dbReference type="EMBL" id="EAX99006.1"/>
    </source>
</evidence>
<name>A2F7W4_TRIV3</name>
<keyword evidence="2" id="KW-1185">Reference proteome</keyword>
<dbReference type="AlphaFoldDB" id="A2F7W4"/>
<reference evidence="1" key="2">
    <citation type="journal article" date="2007" name="Science">
        <title>Draft genome sequence of the sexually transmitted pathogen Trichomonas vaginalis.</title>
        <authorList>
            <person name="Carlton J.M."/>
            <person name="Hirt R.P."/>
            <person name="Silva J.C."/>
            <person name="Delcher A.L."/>
            <person name="Schatz M."/>
            <person name="Zhao Q."/>
            <person name="Wortman J.R."/>
            <person name="Bidwell S.L."/>
            <person name="Alsmark U.C.M."/>
            <person name="Besteiro S."/>
            <person name="Sicheritz-Ponten T."/>
            <person name="Noel C.J."/>
            <person name="Dacks J.B."/>
            <person name="Foster P.G."/>
            <person name="Simillion C."/>
            <person name="Van de Peer Y."/>
            <person name="Miranda-Saavedra D."/>
            <person name="Barton G.J."/>
            <person name="Westrop G.D."/>
            <person name="Mueller S."/>
            <person name="Dessi D."/>
            <person name="Fiori P.L."/>
            <person name="Ren Q."/>
            <person name="Paulsen I."/>
            <person name="Zhang H."/>
            <person name="Bastida-Corcuera F.D."/>
            <person name="Simoes-Barbosa A."/>
            <person name="Brown M.T."/>
            <person name="Hayes R.D."/>
            <person name="Mukherjee M."/>
            <person name="Okumura C.Y."/>
            <person name="Schneider R."/>
            <person name="Smith A.J."/>
            <person name="Vanacova S."/>
            <person name="Villalvazo M."/>
            <person name="Haas B.J."/>
            <person name="Pertea M."/>
            <person name="Feldblyum T.V."/>
            <person name="Utterback T.R."/>
            <person name="Shu C.L."/>
            <person name="Osoegawa K."/>
            <person name="de Jong P.J."/>
            <person name="Hrdy I."/>
            <person name="Horvathova L."/>
            <person name="Zubacova Z."/>
            <person name="Dolezal P."/>
            <person name="Malik S.B."/>
            <person name="Logsdon J.M. Jr."/>
            <person name="Henze K."/>
            <person name="Gupta A."/>
            <person name="Wang C.C."/>
            <person name="Dunne R.L."/>
            <person name="Upcroft J.A."/>
            <person name="Upcroft P."/>
            <person name="White O."/>
            <person name="Salzberg S.L."/>
            <person name="Tang P."/>
            <person name="Chiu C.-H."/>
            <person name="Lee Y.-S."/>
            <person name="Embley T.M."/>
            <person name="Coombs G.H."/>
            <person name="Mottram J.C."/>
            <person name="Tachezy J."/>
            <person name="Fraser-Liggett C.M."/>
            <person name="Johnson P.J."/>
        </authorList>
    </citation>
    <scope>NUCLEOTIDE SEQUENCE [LARGE SCALE GENOMIC DNA]</scope>
    <source>
        <strain evidence="1">G3</strain>
    </source>
</reference>
<dbReference type="InParanoid" id="A2F7W4"/>
<evidence type="ECO:0000313" key="2">
    <source>
        <dbReference type="Proteomes" id="UP000001542"/>
    </source>
</evidence>
<dbReference type="VEuPathDB" id="TrichDB:TVAG_107940"/>
<dbReference type="VEuPathDB" id="TrichDB:TVAGG3_1022910"/>
<dbReference type="RefSeq" id="XP_001311936.1">
    <property type="nucleotide sequence ID" value="XM_001311935.1"/>
</dbReference>
<organism evidence="1 2">
    <name type="scientific">Trichomonas vaginalis (strain ATCC PRA-98 / G3)</name>
    <dbReference type="NCBI Taxonomy" id="412133"/>
    <lineage>
        <taxon>Eukaryota</taxon>
        <taxon>Metamonada</taxon>
        <taxon>Parabasalia</taxon>
        <taxon>Trichomonadida</taxon>
        <taxon>Trichomonadidae</taxon>
        <taxon>Trichomonas</taxon>
    </lineage>
</organism>
<dbReference type="KEGG" id="tva:4756809"/>
<protein>
    <submittedName>
        <fullName evidence="1">Uncharacterized protein</fullName>
    </submittedName>
</protein>
<dbReference type="EMBL" id="DS113654">
    <property type="protein sequence ID" value="EAX99006.1"/>
    <property type="molecule type" value="Genomic_DNA"/>
</dbReference>
<sequence length="211" mass="24396">MHNVNNNISVTGFVSDADCDDEVKVKGIIEGYPNSQTLQSISIPDLDDYQFNFNITIPDNLSHGYHRLNFECCDKTGKCVSEYKSFYYGFHSPRLSIIKIPSFPVYIGKDKFIRFVLSVYDMDGFSIIRIYHRIHKTIGNLVNITLTNESSMEFEYKIPITSEINVGKHNISFFALDQFDFASSYPIIEVEFGQFKSEPPLIYSIPRRRKR</sequence>
<dbReference type="Proteomes" id="UP000001542">
    <property type="component" value="Unassembled WGS sequence"/>
</dbReference>
<gene>
    <name evidence="1" type="ORF">TVAG_107940</name>
</gene>